<comment type="caution">
    <text evidence="1">The sequence shown here is derived from an EMBL/GenBank/DDBJ whole genome shotgun (WGS) entry which is preliminary data.</text>
</comment>
<dbReference type="Proteomes" id="UP000282311">
    <property type="component" value="Unassembled WGS sequence"/>
</dbReference>
<evidence type="ECO:0000313" key="1">
    <source>
        <dbReference type="EMBL" id="RKN62894.1"/>
    </source>
</evidence>
<proteinExistence type="predicted"/>
<organism evidence="1 2">
    <name type="scientific">Paenibacillus ginsengarvi</name>
    <dbReference type="NCBI Taxonomy" id="400777"/>
    <lineage>
        <taxon>Bacteria</taxon>
        <taxon>Bacillati</taxon>
        <taxon>Bacillota</taxon>
        <taxon>Bacilli</taxon>
        <taxon>Bacillales</taxon>
        <taxon>Paenibacillaceae</taxon>
        <taxon>Paenibacillus</taxon>
    </lineage>
</organism>
<evidence type="ECO:0000313" key="2">
    <source>
        <dbReference type="Proteomes" id="UP000282311"/>
    </source>
</evidence>
<reference evidence="1 2" key="1">
    <citation type="journal article" date="2007" name="Int. J. Syst. Evol. Microbiol.">
        <title>Paenibacillus ginsengarvi sp. nov., isolated from soil from ginseng cultivation.</title>
        <authorList>
            <person name="Yoon M.H."/>
            <person name="Ten L.N."/>
            <person name="Im W.T."/>
        </authorList>
    </citation>
    <scope>NUCLEOTIDE SEQUENCE [LARGE SCALE GENOMIC DNA]</scope>
    <source>
        <strain evidence="1 2">KCTC 13059</strain>
    </source>
</reference>
<dbReference type="OrthoDB" id="63962at2"/>
<dbReference type="EMBL" id="RBAH01000047">
    <property type="protein sequence ID" value="RKN62894.1"/>
    <property type="molecule type" value="Genomic_DNA"/>
</dbReference>
<protein>
    <submittedName>
        <fullName evidence="1">Gluconate 2-dehydrogenase subunit 3 family protein</fullName>
    </submittedName>
</protein>
<keyword evidence="2" id="KW-1185">Reference proteome</keyword>
<dbReference type="InterPro" id="IPR027056">
    <property type="entry name" value="Gluconate_2DH_su3"/>
</dbReference>
<dbReference type="Pfam" id="PF13618">
    <property type="entry name" value="Gluconate_2-dh3"/>
    <property type="match status" value="1"/>
</dbReference>
<gene>
    <name evidence="1" type="ORF">D7M11_34760</name>
</gene>
<sequence length="199" mass="22445">MSEKSRYPSYNVLDERDEWDEFTRSIVVSRLGPAEPYGYLTLVEAEMLRAVCASLVYDDKPEVIDYVVRHIDETLVKSRLTGEGQREVGVPPAPELIRQGLKAIEQSVLLLRQASFMSLSEADRAGLLRQMSNSAAEPPELWASLPQRQLFQKLCSLTIEAYCSHPAIWSEIGYGGPAYPRGYVRTQLGQLDPWEAKPE</sequence>
<accession>A0A3B0ARI0</accession>
<name>A0A3B0ARI0_9BACL</name>
<dbReference type="RefSeq" id="WP_120751863.1">
    <property type="nucleotide sequence ID" value="NZ_RBAH01000047.1"/>
</dbReference>
<dbReference type="AlphaFoldDB" id="A0A3B0ARI0"/>